<proteinExistence type="predicted"/>
<evidence type="ECO:0000313" key="4">
    <source>
        <dbReference type="Proteomes" id="UP001162031"/>
    </source>
</evidence>
<protein>
    <recommendedName>
        <fullName evidence="1">ELMO domain-containing protein</fullName>
    </recommendedName>
</protein>
<dbReference type="EMBL" id="CANTFL010001154">
    <property type="protein sequence ID" value="CAI5732344.1"/>
    <property type="molecule type" value="Genomic_DNA"/>
</dbReference>
<dbReference type="AlphaFoldDB" id="A0AAV0TVJ5"/>
<keyword evidence="4" id="KW-1185">Reference proteome</keyword>
<dbReference type="PANTHER" id="PTHR12771">
    <property type="entry name" value="ENGULFMENT AND CELL MOTILITY"/>
    <property type="match status" value="1"/>
</dbReference>
<dbReference type="Proteomes" id="UP001162031">
    <property type="component" value="Unassembled WGS sequence"/>
</dbReference>
<name>A0AAV0TVJ5_HYABA</name>
<feature type="domain" description="ELMO" evidence="1">
    <location>
        <begin position="137"/>
        <end position="300"/>
    </location>
</feature>
<evidence type="ECO:0000259" key="1">
    <source>
        <dbReference type="PROSITE" id="PS51335"/>
    </source>
</evidence>
<dbReference type="PROSITE" id="PS51335">
    <property type="entry name" value="ELMO"/>
    <property type="match status" value="1"/>
</dbReference>
<sequence>MSAGPHVRHAAAANKTVVVRIWRWIKITVWRVFYGQNEWQRLCRPTEVDEDERIVRFRTELALSDAMAQTCDVVFATEPFSMDATLRDVATRAQLDAEDVTLMAIVRSCLRRCNYVNKVYARVCAAKNESYTSSNEVHEEMLEQLWSNLKPNVRRKGGRITKEWGEIGFQGTDPMSDFRGMGVFSLVQLNYFTKNYKIEAQRALDESNHPTRWYPFAVTGINVTAFLIELIDERLLDVKLYRLAASESDDDLHAGLTQLHDIYATVFTRFNKLWVDTNPRDVMAFPCIFQSLKDHIRAELTLESFRF</sequence>
<evidence type="ECO:0000313" key="3">
    <source>
        <dbReference type="EMBL" id="CAI5732344.1"/>
    </source>
</evidence>
<gene>
    <name evidence="2" type="ORF">HBR001_LOCUS4253</name>
    <name evidence="3" type="ORF">HBR001_LOCUS5486</name>
</gene>
<dbReference type="InterPro" id="IPR006816">
    <property type="entry name" value="ELMO_dom"/>
</dbReference>
<dbReference type="PANTHER" id="PTHR12771:SF51">
    <property type="entry name" value="LD01482P"/>
    <property type="match status" value="1"/>
</dbReference>
<reference evidence="2" key="1">
    <citation type="submission" date="2022-12" db="EMBL/GenBank/DDBJ databases">
        <authorList>
            <person name="Webb A."/>
        </authorList>
    </citation>
    <scope>NUCLEOTIDE SEQUENCE</scope>
    <source>
        <strain evidence="2">Hp1</strain>
    </source>
</reference>
<dbReference type="Pfam" id="PF04727">
    <property type="entry name" value="ELMO_CED12"/>
    <property type="match status" value="1"/>
</dbReference>
<dbReference type="InterPro" id="IPR050868">
    <property type="entry name" value="ELMO_domain-containing"/>
</dbReference>
<comment type="caution">
    <text evidence="2">The sequence shown here is derived from an EMBL/GenBank/DDBJ whole genome shotgun (WGS) entry which is preliminary data.</text>
</comment>
<evidence type="ECO:0000313" key="2">
    <source>
        <dbReference type="EMBL" id="CAI5728134.1"/>
    </source>
</evidence>
<accession>A0AAV0TVJ5</accession>
<organism evidence="2 4">
    <name type="scientific">Hyaloperonospora brassicae</name>
    <name type="common">Brassica downy mildew</name>
    <name type="synonym">Peronospora brassicae</name>
    <dbReference type="NCBI Taxonomy" id="162125"/>
    <lineage>
        <taxon>Eukaryota</taxon>
        <taxon>Sar</taxon>
        <taxon>Stramenopiles</taxon>
        <taxon>Oomycota</taxon>
        <taxon>Peronosporomycetes</taxon>
        <taxon>Peronosporales</taxon>
        <taxon>Peronosporaceae</taxon>
        <taxon>Hyaloperonospora</taxon>
    </lineage>
</organism>
<dbReference type="EMBL" id="CANTFL010000838">
    <property type="protein sequence ID" value="CAI5728134.1"/>
    <property type="molecule type" value="Genomic_DNA"/>
</dbReference>